<reference evidence="1" key="1">
    <citation type="submission" date="2022-07" db="EMBL/GenBank/DDBJ databases">
        <title>Phylogenomic reconstructions and comparative analyses of Kickxellomycotina fungi.</title>
        <authorList>
            <person name="Reynolds N.K."/>
            <person name="Stajich J.E."/>
            <person name="Barry K."/>
            <person name="Grigoriev I.V."/>
            <person name="Crous P."/>
            <person name="Smith M.E."/>
        </authorList>
    </citation>
    <scope>NUCLEOTIDE SEQUENCE</scope>
    <source>
        <strain evidence="1">BCRC 34191</strain>
    </source>
</reference>
<evidence type="ECO:0000313" key="1">
    <source>
        <dbReference type="EMBL" id="KAJ2787781.1"/>
    </source>
</evidence>
<sequence length="944" mass="105417">MLVGQVDTPESFLKAIGRGCEKYTEKFKDWDHLFKADTIKLKHELGIGAKQRKWILMWTNKYRLDIDPYLIQTSKKHTMKRTERLAPGMLRFENSFWDNPGQGQQPRYERGPQCLYEKLEQGSSECDELLSFFRERVAIEEAYASSMRKLAERQLVPAGFGRDEGATLKTAYHGLLAECLALSEAHADLSIELQSSVVVPLRAFTSEHRARVRASWKIIDDTVRKASAELAMVDRNHRVYTQKASAAEQLRLKESPSSLQPGASPAEFEVKLRPSTSLREAGTPRSPRDNSTESDAESDADADVAVQRQLLSSSGVGSVRTALPLVQGELDVASIVLGNVALTRHEFHVMLQRMQTEVLQHDVKFGILGTFRGLISGENLAGWWCTNYPTVVRNEADAVAVGQSMMTQGYLRFMGRGSQFQSRSNAYYQWKKPALEFQSDDEPDSEDEPLGNRRAHLGKAVSYERAQREADEASQIYRDSVTRAEHVRTDLDEHLTNYLDSMEVWELNRLMNIKSTLGDYARISKRPIQAELSIGDRLEVYEESLKPQQDIQWMIEHYGTGRYTPRPIVFRPFGLSTAEYQIFGVPLDEQLLVSHKDIPLFPAKVLSLIRKSARDMSYEDKYKVWTTRALLRNIHDLRNTLNRGPSVTLKYLRSFDLPIVANLLVLYLLELPKPLCPVELQDPLRALYSSRSEKSSNIETLASIRSLLGGLPYVNLKTIQVIFGVLSEQIQGDEDLVARDQFIKAVSQRLGPIILRGREIVGVGVGRLPESFVTDLIEHYDVVLANIETQRPIKPCARPIKTEMVEATAPEEFVPGGPDEKDRASASSSRPVASKSSLDMEAAAAAAAVAAAKRLSATSSHSAADQSVGKRASVASAGGRSAMTMPNTASTQKSHASLDEDELLVDDILEEARDNGTAGAEDNMDFFLKDEDSDGTGDDDDDEE</sequence>
<accession>A0ACC1KD13</accession>
<comment type="caution">
    <text evidence="1">The sequence shown here is derived from an EMBL/GenBank/DDBJ whole genome shotgun (WGS) entry which is preliminary data.</text>
</comment>
<protein>
    <submittedName>
        <fullName evidence="1">Rho-GTPase-activating protein 8</fullName>
    </submittedName>
</protein>
<proteinExistence type="predicted"/>
<name>A0ACC1KD13_9FUNG</name>
<dbReference type="Proteomes" id="UP001140066">
    <property type="component" value="Unassembled WGS sequence"/>
</dbReference>
<keyword evidence="2" id="KW-1185">Reference proteome</keyword>
<dbReference type="EMBL" id="JANBUK010000941">
    <property type="protein sequence ID" value="KAJ2787781.1"/>
    <property type="molecule type" value="Genomic_DNA"/>
</dbReference>
<evidence type="ECO:0000313" key="2">
    <source>
        <dbReference type="Proteomes" id="UP001140066"/>
    </source>
</evidence>
<organism evidence="1 2">
    <name type="scientific">Coemansia linderi</name>
    <dbReference type="NCBI Taxonomy" id="2663919"/>
    <lineage>
        <taxon>Eukaryota</taxon>
        <taxon>Fungi</taxon>
        <taxon>Fungi incertae sedis</taxon>
        <taxon>Zoopagomycota</taxon>
        <taxon>Kickxellomycotina</taxon>
        <taxon>Kickxellomycetes</taxon>
        <taxon>Kickxellales</taxon>
        <taxon>Kickxellaceae</taxon>
        <taxon>Coemansia</taxon>
    </lineage>
</organism>
<gene>
    <name evidence="1" type="primary">rga8</name>
    <name evidence="1" type="ORF">GGI18_003093</name>
</gene>